<dbReference type="Gene3D" id="3.40.605.10">
    <property type="entry name" value="Aldehyde Dehydrogenase, Chain A, domain 1"/>
    <property type="match status" value="1"/>
</dbReference>
<proteinExistence type="inferred from homology"/>
<dbReference type="PANTHER" id="PTHR11699">
    <property type="entry name" value="ALDEHYDE DEHYDROGENASE-RELATED"/>
    <property type="match status" value="1"/>
</dbReference>
<dbReference type="GO" id="GO:0004029">
    <property type="term" value="F:aldehyde dehydrogenase (NAD+) activity"/>
    <property type="evidence" value="ECO:0007669"/>
    <property type="project" value="UniProtKB-EC"/>
</dbReference>
<protein>
    <submittedName>
        <fullName evidence="5">Aldehyde dehydrogenase (NAD+)</fullName>
        <ecNumber evidence="5">1.2.1.3</ecNumber>
    </submittedName>
</protein>
<dbReference type="InterPro" id="IPR016160">
    <property type="entry name" value="Ald_DH_CS_CYS"/>
</dbReference>
<dbReference type="Proteomes" id="UP001620520">
    <property type="component" value="Unassembled WGS sequence"/>
</dbReference>
<organism evidence="5 6">
    <name type="scientific">Paenarthrobacter histidinolovorans</name>
    <dbReference type="NCBI Taxonomy" id="43664"/>
    <lineage>
        <taxon>Bacteria</taxon>
        <taxon>Bacillati</taxon>
        <taxon>Actinomycetota</taxon>
        <taxon>Actinomycetes</taxon>
        <taxon>Micrococcales</taxon>
        <taxon>Micrococcaceae</taxon>
        <taxon>Paenarthrobacter</taxon>
    </lineage>
</organism>
<dbReference type="RefSeq" id="WP_404594405.1">
    <property type="nucleotide sequence ID" value="NZ_JBIYEW010000003.1"/>
</dbReference>
<evidence type="ECO:0000256" key="1">
    <source>
        <dbReference type="ARBA" id="ARBA00023002"/>
    </source>
</evidence>
<accession>A0ABW8N6W1</accession>
<keyword evidence="1 3" id="KW-0560">Oxidoreductase</keyword>
<evidence type="ECO:0000256" key="3">
    <source>
        <dbReference type="RuleBase" id="RU003345"/>
    </source>
</evidence>
<dbReference type="EMBL" id="JBIYEW010000003">
    <property type="protein sequence ID" value="MFK4639311.1"/>
    <property type="molecule type" value="Genomic_DNA"/>
</dbReference>
<feature type="active site" evidence="2">
    <location>
        <position position="253"/>
    </location>
</feature>
<dbReference type="InterPro" id="IPR016162">
    <property type="entry name" value="Ald_DH_N"/>
</dbReference>
<dbReference type="InterPro" id="IPR016163">
    <property type="entry name" value="Ald_DH_C"/>
</dbReference>
<dbReference type="InterPro" id="IPR016161">
    <property type="entry name" value="Ald_DH/histidinol_DH"/>
</dbReference>
<keyword evidence="6" id="KW-1185">Reference proteome</keyword>
<dbReference type="SUPFAM" id="SSF53720">
    <property type="entry name" value="ALDH-like"/>
    <property type="match status" value="1"/>
</dbReference>
<comment type="caution">
    <text evidence="5">The sequence shown here is derived from an EMBL/GenBank/DDBJ whole genome shotgun (WGS) entry which is preliminary data.</text>
</comment>
<comment type="similarity">
    <text evidence="3">Belongs to the aldehyde dehydrogenase family.</text>
</comment>
<dbReference type="InterPro" id="IPR029510">
    <property type="entry name" value="Ald_DH_CS_GLU"/>
</dbReference>
<reference evidence="5 6" key="1">
    <citation type="submission" date="2024-10" db="EMBL/GenBank/DDBJ databases">
        <title>Novel secondary metabolite-producing bacteria for plant disease control.</title>
        <authorList>
            <person name="Chevrette M."/>
        </authorList>
    </citation>
    <scope>NUCLEOTIDE SEQUENCE [LARGE SCALE GENOMIC DNA]</scope>
    <source>
        <strain evidence="5 6">J30 TE3557</strain>
    </source>
</reference>
<dbReference type="Gene3D" id="3.40.309.10">
    <property type="entry name" value="Aldehyde Dehydrogenase, Chain A, domain 2"/>
    <property type="match status" value="1"/>
</dbReference>
<name>A0ABW8N6W1_9MICC</name>
<evidence type="ECO:0000256" key="2">
    <source>
        <dbReference type="PROSITE-ProRule" id="PRU10007"/>
    </source>
</evidence>
<evidence type="ECO:0000313" key="6">
    <source>
        <dbReference type="Proteomes" id="UP001620520"/>
    </source>
</evidence>
<dbReference type="PROSITE" id="PS00687">
    <property type="entry name" value="ALDEHYDE_DEHYDR_GLU"/>
    <property type="match status" value="1"/>
</dbReference>
<dbReference type="PROSITE" id="PS00070">
    <property type="entry name" value="ALDEHYDE_DEHYDR_CYS"/>
    <property type="match status" value="1"/>
</dbReference>
<feature type="domain" description="Aldehyde dehydrogenase" evidence="4">
    <location>
        <begin position="23"/>
        <end position="475"/>
    </location>
</feature>
<dbReference type="InterPro" id="IPR015590">
    <property type="entry name" value="Aldehyde_DH_dom"/>
</dbReference>
<sequence>MTHQTLGTQRRMAHINGTAADAQDSFVVLDPATGFELATVAACGADEVDQAVKAAQAAYDGGWKRTTAAERARILRNISSAIMANGDELARIESQDTGKPLRQAVVDVTFAARFFEYYSNMVEAVFGSIIPAATDRLTFSVREPYGVTGHITPWNYPLGLATRTLAPSLAAGNCCVLKPAEEAPLSALRLAEIMSEAGLPDGVLNVVPGIGAEAGAALAAHPGLGKLSFTGSVPVGVKIGQATAANLVPADLELGGKSPNIVFGDADMDAAAATVAASILQNAGQTCSAGSRLLVHDSVHDEFVDRLVHIFQGTTLGPGLENPGLGPVISRKQQARVLDYIALGRGEGELLVGGGVPESESLSGGNFVLPTIFDRVAPTASIAQQEIFGPVLTVTSFDSTEEAVNLANGTDYGLVAGVWTSDVGRAHRMIRDLQCGQVMVNTFSNGVELPFSGRKQSGYGTSKSYEALLGYTQSKGAVIMMAEH</sequence>
<evidence type="ECO:0000313" key="5">
    <source>
        <dbReference type="EMBL" id="MFK4639311.1"/>
    </source>
</evidence>
<gene>
    <name evidence="5" type="ORF">ABIA52_002200</name>
</gene>
<dbReference type="EC" id="1.2.1.3" evidence="5"/>
<evidence type="ECO:0000259" key="4">
    <source>
        <dbReference type="Pfam" id="PF00171"/>
    </source>
</evidence>
<dbReference type="Pfam" id="PF00171">
    <property type="entry name" value="Aldedh"/>
    <property type="match status" value="1"/>
</dbReference>